<dbReference type="InterPro" id="IPR016162">
    <property type="entry name" value="Ald_DH_N"/>
</dbReference>
<dbReference type="InterPro" id="IPR016163">
    <property type="entry name" value="Ald_DH_C"/>
</dbReference>
<feature type="active site" evidence="3">
    <location>
        <position position="269"/>
    </location>
</feature>
<keyword evidence="7" id="KW-1185">Reference proteome</keyword>
<evidence type="ECO:0000313" key="7">
    <source>
        <dbReference type="Proteomes" id="UP000559256"/>
    </source>
</evidence>
<keyword evidence="2 4" id="KW-0560">Oxidoreductase</keyword>
<proteinExistence type="inferred from homology"/>
<dbReference type="PANTHER" id="PTHR11699">
    <property type="entry name" value="ALDEHYDE DEHYDROGENASE-RELATED"/>
    <property type="match status" value="1"/>
</dbReference>
<dbReference type="PROSITE" id="PS00687">
    <property type="entry name" value="ALDEHYDE_DEHYDR_GLU"/>
    <property type="match status" value="1"/>
</dbReference>
<evidence type="ECO:0000256" key="2">
    <source>
        <dbReference type="ARBA" id="ARBA00023002"/>
    </source>
</evidence>
<comment type="similarity">
    <text evidence="1 4">Belongs to the aldehyde dehydrogenase family.</text>
</comment>
<accession>A0A8H5GI05</accession>
<dbReference type="Proteomes" id="UP000559256">
    <property type="component" value="Unassembled WGS sequence"/>
</dbReference>
<dbReference type="FunFam" id="3.40.309.10:FF:000001">
    <property type="entry name" value="Mitochondrial aldehyde dehydrogenase 2"/>
    <property type="match status" value="1"/>
</dbReference>
<dbReference type="OrthoDB" id="310895at2759"/>
<sequence>MPDHFQLSLDTAPYKGTLSLNTGLFINGEFVDGIEGQKVDVTNPTTGKTITSVCAGTSKDVDVAVEVAYKAYKTSWGLKVPGSTRGRILYKLADLVQEHGKEIMALEVLNTGKPWSIARDIDIKNSIDVLRYYAGWADKVHGKTIETTENKLAYTRHEPYGVVGVIVPWNWPLMTLLCKIAPALATGNTVVAKPSEITPLTALKLAGMLSQAGVPPGVVNIVNGYGPTVGEAMSHHPLIRKISFTGSTLVGRRIQEASAKSNLKVVSLELGGKSPNIIFDDANIEQAVKWASMGVFLNKGEACIAGSRIFVQEGIYDAFVKALGNVGRSFDAATGDPFSPGTVHGPQASKVHFERIMGYIEAGKSGGATLICGGERRGNDGYFVKPTVFADCTPDMKIVREEIFGPVASVIKFKTEEEVIEMANDSTYGLACGLFTENSSRAIRVAHALEAGMAFVNSYGNTDISVPFGGSKQSGFGRELGAYALDTFTQVKAVHINIGQKL</sequence>
<evidence type="ECO:0000256" key="3">
    <source>
        <dbReference type="PROSITE-ProRule" id="PRU10007"/>
    </source>
</evidence>
<dbReference type="InterPro" id="IPR015590">
    <property type="entry name" value="Aldehyde_DH_dom"/>
</dbReference>
<gene>
    <name evidence="6" type="ORF">D9758_010819</name>
</gene>
<dbReference type="CDD" id="cd07091">
    <property type="entry name" value="ALDH_F1-2_Ald2-like"/>
    <property type="match status" value="1"/>
</dbReference>
<reference evidence="6 7" key="1">
    <citation type="journal article" date="2020" name="ISME J.">
        <title>Uncovering the hidden diversity of litter-decomposition mechanisms in mushroom-forming fungi.</title>
        <authorList>
            <person name="Floudas D."/>
            <person name="Bentzer J."/>
            <person name="Ahren D."/>
            <person name="Johansson T."/>
            <person name="Persson P."/>
            <person name="Tunlid A."/>
        </authorList>
    </citation>
    <scope>NUCLEOTIDE SEQUENCE [LARGE SCALE GENOMIC DNA]</scope>
    <source>
        <strain evidence="6 7">CBS 291.85</strain>
    </source>
</reference>
<organism evidence="6 7">
    <name type="scientific">Tetrapyrgos nigripes</name>
    <dbReference type="NCBI Taxonomy" id="182062"/>
    <lineage>
        <taxon>Eukaryota</taxon>
        <taxon>Fungi</taxon>
        <taxon>Dikarya</taxon>
        <taxon>Basidiomycota</taxon>
        <taxon>Agaricomycotina</taxon>
        <taxon>Agaricomycetes</taxon>
        <taxon>Agaricomycetidae</taxon>
        <taxon>Agaricales</taxon>
        <taxon>Marasmiineae</taxon>
        <taxon>Marasmiaceae</taxon>
        <taxon>Tetrapyrgos</taxon>
    </lineage>
</organism>
<evidence type="ECO:0000313" key="6">
    <source>
        <dbReference type="EMBL" id="KAF5365416.1"/>
    </source>
</evidence>
<dbReference type="GO" id="GO:0004030">
    <property type="term" value="F:aldehyde dehydrogenase [NAD(P)+] activity"/>
    <property type="evidence" value="ECO:0007669"/>
    <property type="project" value="UniProtKB-ARBA"/>
</dbReference>
<dbReference type="InterPro" id="IPR016161">
    <property type="entry name" value="Ald_DH/histidinol_DH"/>
</dbReference>
<comment type="caution">
    <text evidence="6">The sequence shown here is derived from an EMBL/GenBank/DDBJ whole genome shotgun (WGS) entry which is preliminary data.</text>
</comment>
<dbReference type="Gene3D" id="3.40.605.10">
    <property type="entry name" value="Aldehyde Dehydrogenase, Chain A, domain 1"/>
    <property type="match status" value="1"/>
</dbReference>
<name>A0A8H5GI05_9AGAR</name>
<dbReference type="AlphaFoldDB" id="A0A8H5GI05"/>
<dbReference type="SUPFAM" id="SSF53720">
    <property type="entry name" value="ALDH-like"/>
    <property type="match status" value="1"/>
</dbReference>
<dbReference type="InterPro" id="IPR029510">
    <property type="entry name" value="Ald_DH_CS_GLU"/>
</dbReference>
<evidence type="ECO:0000256" key="4">
    <source>
        <dbReference type="RuleBase" id="RU003345"/>
    </source>
</evidence>
<dbReference type="FunFam" id="3.40.605.10:FF:000007">
    <property type="entry name" value="NAD/NADP-dependent betaine aldehyde dehydrogenase"/>
    <property type="match status" value="1"/>
</dbReference>
<evidence type="ECO:0000256" key="1">
    <source>
        <dbReference type="ARBA" id="ARBA00009986"/>
    </source>
</evidence>
<dbReference type="EMBL" id="JAACJM010000027">
    <property type="protein sequence ID" value="KAF5365416.1"/>
    <property type="molecule type" value="Genomic_DNA"/>
</dbReference>
<feature type="domain" description="Aldehyde dehydrogenase" evidence="5">
    <location>
        <begin position="34"/>
        <end position="494"/>
    </location>
</feature>
<evidence type="ECO:0000259" key="5">
    <source>
        <dbReference type="Pfam" id="PF00171"/>
    </source>
</evidence>
<dbReference type="Pfam" id="PF00171">
    <property type="entry name" value="Aldedh"/>
    <property type="match status" value="1"/>
</dbReference>
<dbReference type="FunFam" id="3.40.605.10:FF:000026">
    <property type="entry name" value="Aldehyde dehydrogenase, putative"/>
    <property type="match status" value="1"/>
</dbReference>
<protein>
    <recommendedName>
        <fullName evidence="5">Aldehyde dehydrogenase domain-containing protein</fullName>
    </recommendedName>
</protein>
<dbReference type="Gene3D" id="3.40.309.10">
    <property type="entry name" value="Aldehyde Dehydrogenase, Chain A, domain 2"/>
    <property type="match status" value="1"/>
</dbReference>
<dbReference type="GO" id="GO:0019413">
    <property type="term" value="P:acetate biosynthetic process"/>
    <property type="evidence" value="ECO:0007669"/>
    <property type="project" value="UniProtKB-ARBA"/>
</dbReference>
<dbReference type="InterPro" id="IPR016160">
    <property type="entry name" value="Ald_DH_CS_CYS"/>
</dbReference>
<dbReference type="PROSITE" id="PS00070">
    <property type="entry name" value="ALDEHYDE_DEHYDR_CYS"/>
    <property type="match status" value="1"/>
</dbReference>